<evidence type="ECO:0000256" key="1">
    <source>
        <dbReference type="SAM" id="MobiDB-lite"/>
    </source>
</evidence>
<dbReference type="KEGG" id="acab:QRX50_36205"/>
<dbReference type="GO" id="GO:0009247">
    <property type="term" value="P:glycolipid biosynthetic process"/>
    <property type="evidence" value="ECO:0007669"/>
    <property type="project" value="TreeGrafter"/>
</dbReference>
<dbReference type="Gene3D" id="3.40.50.720">
    <property type="entry name" value="NAD(P)-binding Rossmann-like Domain"/>
    <property type="match status" value="1"/>
</dbReference>
<dbReference type="GO" id="GO:0005886">
    <property type="term" value="C:plasma membrane"/>
    <property type="evidence" value="ECO:0007669"/>
    <property type="project" value="TreeGrafter"/>
</dbReference>
<dbReference type="RefSeq" id="WP_285967579.1">
    <property type="nucleotide sequence ID" value="NZ_CP127294.1"/>
</dbReference>
<dbReference type="PANTHER" id="PTHR12286:SF5">
    <property type="entry name" value="SACCHAROPINE DEHYDROGENASE-LIKE OXIDOREDUCTASE"/>
    <property type="match status" value="1"/>
</dbReference>
<proteinExistence type="predicted"/>
<dbReference type="PANTHER" id="PTHR12286">
    <property type="entry name" value="SACCHAROPINE DEHYDROGENASE-LIKE OXIDOREDUCTASE"/>
    <property type="match status" value="1"/>
</dbReference>
<organism evidence="2 3">
    <name type="scientific">Amycolatopsis carbonis</name>
    <dbReference type="NCBI Taxonomy" id="715471"/>
    <lineage>
        <taxon>Bacteria</taxon>
        <taxon>Bacillati</taxon>
        <taxon>Actinomycetota</taxon>
        <taxon>Actinomycetes</taxon>
        <taxon>Pseudonocardiales</taxon>
        <taxon>Pseudonocardiaceae</taxon>
        <taxon>Amycolatopsis</taxon>
    </lineage>
</organism>
<name>A0A9Y2IBR8_9PSEU</name>
<accession>A0A9Y2IBR8</accession>
<dbReference type="InterPro" id="IPR051276">
    <property type="entry name" value="Saccharopine_DH-like_oxidrdct"/>
</dbReference>
<reference evidence="2 3" key="1">
    <citation type="submission" date="2023-06" db="EMBL/GenBank/DDBJ databases">
        <authorList>
            <person name="Oyuntsetseg B."/>
            <person name="Kim S.B."/>
        </authorList>
    </citation>
    <scope>NUCLEOTIDE SEQUENCE [LARGE SCALE GENOMIC DNA]</scope>
    <source>
        <strain evidence="2 3">2-15</strain>
    </source>
</reference>
<feature type="compositionally biased region" description="Low complexity" evidence="1">
    <location>
        <begin position="94"/>
        <end position="110"/>
    </location>
</feature>
<dbReference type="AlphaFoldDB" id="A0A9Y2IBR8"/>
<evidence type="ECO:0000313" key="3">
    <source>
        <dbReference type="Proteomes" id="UP001236014"/>
    </source>
</evidence>
<protein>
    <submittedName>
        <fullName evidence="2">Uncharacterized protein</fullName>
    </submittedName>
</protein>
<evidence type="ECO:0000313" key="2">
    <source>
        <dbReference type="EMBL" id="WIX76832.1"/>
    </source>
</evidence>
<dbReference type="Proteomes" id="UP001236014">
    <property type="component" value="Chromosome"/>
</dbReference>
<feature type="region of interest" description="Disordered" evidence="1">
    <location>
        <begin position="94"/>
        <end position="118"/>
    </location>
</feature>
<sequence>MADGPTLSVPSWSAATCWSPPSGPSLYGEPAVRAAITAGAHYLDSTGESQFIRQIFEHYGPGARAAGCALLTAFGYDHVPGNLAGALALRDAATAWTSPTSHPESSPSAAEHGHRPRA</sequence>
<gene>
    <name evidence="2" type="ORF">QRX50_36205</name>
</gene>
<keyword evidence="3" id="KW-1185">Reference proteome</keyword>
<dbReference type="EMBL" id="CP127294">
    <property type="protein sequence ID" value="WIX76832.1"/>
    <property type="molecule type" value="Genomic_DNA"/>
</dbReference>